<keyword evidence="1" id="KW-0238">DNA-binding</keyword>
<reference evidence="3 4" key="1">
    <citation type="journal article" date="2017" name="Genome Biol. Evol.">
        <title>Phytophthora megakarya and P. palmivora, closely related causal agents of cacao black pod rot, underwent increases in genome sizes and gene numbers by different mechanisms.</title>
        <authorList>
            <person name="Ali S.S."/>
            <person name="Shao J."/>
            <person name="Lary D.J."/>
            <person name="Kronmiller B."/>
            <person name="Shen D."/>
            <person name="Strem M.D."/>
            <person name="Amoako-Attah I."/>
            <person name="Akrofi A.Y."/>
            <person name="Begoude B.A."/>
            <person name="Ten Hoopen G.M."/>
            <person name="Coulibaly K."/>
            <person name="Kebe B.I."/>
            <person name="Melnick R.L."/>
            <person name="Guiltinan M.J."/>
            <person name="Tyler B.M."/>
            <person name="Meinhardt L.W."/>
            <person name="Bailey B.A."/>
        </authorList>
    </citation>
    <scope>NUCLEOTIDE SEQUENCE [LARGE SCALE GENOMIC DNA]</scope>
    <source>
        <strain evidence="4">sbr112.9</strain>
    </source>
</reference>
<dbReference type="Gene3D" id="1.10.10.60">
    <property type="entry name" value="Homeodomain-like"/>
    <property type="match status" value="1"/>
</dbReference>
<dbReference type="SMART" id="SM00674">
    <property type="entry name" value="CENPB"/>
    <property type="match status" value="1"/>
</dbReference>
<dbReference type="InterPro" id="IPR009057">
    <property type="entry name" value="Homeodomain-like_sf"/>
</dbReference>
<dbReference type="SUPFAM" id="SSF46689">
    <property type="entry name" value="Homeodomain-like"/>
    <property type="match status" value="1"/>
</dbReference>
<dbReference type="OrthoDB" id="122408at2759"/>
<sequence length="472" mass="53880">MTIKGRPRTNGTGSRPKQYKRTAVSFDYKMRVLKYLEAPTMADTAEKSYLRPSKVKKRQVYAWKKVRGMIETKCNKGSRFHQRDRRLGMSKTLSEQAEEQLVRWINSLRADGVQVTAMMLKLQAQEVYRCGSRPGAFTASWSWRKHFLRRHRLSIRRRTREGQTTPADAAKKAEEFSKDVRAKMHELGVSRVYNADQTVTNASIAAVNYEYVSSRTVTSRGAKTVWVQCAGKPKERATVMLLEVSDGTKMDPFIVFKTKPSTNPETARENQLTRHGFGRRLWYDLQVLQRGAQIYTNGAGWWNIELSIAFLAWHSGRRVNMHEPILLLWDDFSGHWREDVVIFSRLINVQLMKVPPGETYVCQPADVHKLELLVLVWPSIWRRRSVTTSSAWIKNAWTSLSSATITAGFRKTDLCISAAPNVVPSPAQRVNQETSWSELIGILQQYRVATENIDPSKDIEASDVDGDLVAVV</sequence>
<feature type="domain" description="HTH CENPB-type" evidence="2">
    <location>
        <begin position="85"/>
        <end position="157"/>
    </location>
</feature>
<gene>
    <name evidence="3" type="ORF">PHPALM_6902</name>
</gene>
<dbReference type="Pfam" id="PF03221">
    <property type="entry name" value="HTH_Tnp_Tc5"/>
    <property type="match status" value="1"/>
</dbReference>
<evidence type="ECO:0000313" key="4">
    <source>
        <dbReference type="Proteomes" id="UP000237271"/>
    </source>
</evidence>
<name>A0A2P4YDQ6_9STRA</name>
<dbReference type="InterPro" id="IPR004875">
    <property type="entry name" value="DDE_SF_endonuclease_dom"/>
</dbReference>
<dbReference type="InterPro" id="IPR050863">
    <property type="entry name" value="CenT-Element_Derived"/>
</dbReference>
<evidence type="ECO:0000313" key="3">
    <source>
        <dbReference type="EMBL" id="POM75924.1"/>
    </source>
</evidence>
<dbReference type="EMBL" id="NCKW01003602">
    <property type="protein sequence ID" value="POM75924.1"/>
    <property type="molecule type" value="Genomic_DNA"/>
</dbReference>
<dbReference type="PANTHER" id="PTHR19303:SF57">
    <property type="entry name" value="HTH CENPB-TYPE DOMAIN-CONTAINING PROTEIN"/>
    <property type="match status" value="1"/>
</dbReference>
<feature type="non-terminal residue" evidence="3">
    <location>
        <position position="472"/>
    </location>
</feature>
<evidence type="ECO:0000259" key="2">
    <source>
        <dbReference type="PROSITE" id="PS51253"/>
    </source>
</evidence>
<dbReference type="InterPro" id="IPR006600">
    <property type="entry name" value="HTH_CenpB_DNA-bd_dom"/>
</dbReference>
<dbReference type="Pfam" id="PF03184">
    <property type="entry name" value="DDE_1"/>
    <property type="match status" value="1"/>
</dbReference>
<dbReference type="AlphaFoldDB" id="A0A2P4YDQ6"/>
<proteinExistence type="predicted"/>
<accession>A0A2P4YDQ6</accession>
<dbReference type="GO" id="GO:0005634">
    <property type="term" value="C:nucleus"/>
    <property type="evidence" value="ECO:0007669"/>
    <property type="project" value="TreeGrafter"/>
</dbReference>
<evidence type="ECO:0000256" key="1">
    <source>
        <dbReference type="ARBA" id="ARBA00023125"/>
    </source>
</evidence>
<organism evidence="3 4">
    <name type="scientific">Phytophthora palmivora</name>
    <dbReference type="NCBI Taxonomy" id="4796"/>
    <lineage>
        <taxon>Eukaryota</taxon>
        <taxon>Sar</taxon>
        <taxon>Stramenopiles</taxon>
        <taxon>Oomycota</taxon>
        <taxon>Peronosporomycetes</taxon>
        <taxon>Peronosporales</taxon>
        <taxon>Peronosporaceae</taxon>
        <taxon>Phytophthora</taxon>
    </lineage>
</organism>
<dbReference type="PROSITE" id="PS51253">
    <property type="entry name" value="HTH_CENPB"/>
    <property type="match status" value="1"/>
</dbReference>
<dbReference type="Proteomes" id="UP000237271">
    <property type="component" value="Unassembled WGS sequence"/>
</dbReference>
<protein>
    <recommendedName>
        <fullName evidence="2">HTH CENPB-type domain-containing protein</fullName>
    </recommendedName>
</protein>
<dbReference type="GO" id="GO:0003677">
    <property type="term" value="F:DNA binding"/>
    <property type="evidence" value="ECO:0007669"/>
    <property type="project" value="UniProtKB-KW"/>
</dbReference>
<comment type="caution">
    <text evidence="3">The sequence shown here is derived from an EMBL/GenBank/DDBJ whole genome shotgun (WGS) entry which is preliminary data.</text>
</comment>
<dbReference type="PANTHER" id="PTHR19303">
    <property type="entry name" value="TRANSPOSON"/>
    <property type="match status" value="1"/>
</dbReference>
<keyword evidence="4" id="KW-1185">Reference proteome</keyword>